<feature type="domain" description="Carbohydrate kinase PfkB" evidence="6">
    <location>
        <begin position="4"/>
        <end position="296"/>
    </location>
</feature>
<comment type="similarity">
    <text evidence="1">Belongs to the carbohydrate kinase PfkB family.</text>
</comment>
<sequence length="310" mass="34444">MAKMITLCEILIEFNALTSGPLRHVTYFEKHIAGSEANYCVAFTKQGNECGIIARLGEDEFGYNAMEWLRGKGVDVSHIKFDPAPTGIFFIQRHYPVPHKSNFIYYRKGSAGSKLSPEDVDENYIRSADLVHSSGITLAISDSAKNAVIKAFNNAKVRSLDTNIRLKLWSAEQAREIIMGVLKEYPLKFLITDIEDSRILVRESDPDAAVSKLSNYAEIVIMKLGPKGSTVYYEGKKYHSPGYQVPVEDVTGAGDALGGTFLSLYYKGFSIEKALDYAVVASTLSVMVRGDHENIPSTSDIESFLEEMKR</sequence>
<dbReference type="Proteomes" id="UP000248044">
    <property type="component" value="Chromosome"/>
</dbReference>
<evidence type="ECO:0000256" key="5">
    <source>
        <dbReference type="ARBA" id="ARBA00022840"/>
    </source>
</evidence>
<dbReference type="OrthoDB" id="96179at2157"/>
<protein>
    <submittedName>
        <fullName evidence="7">Sugar kinase</fullName>
    </submittedName>
</protein>
<gene>
    <name evidence="7" type="ORF">DFR85_14745</name>
</gene>
<dbReference type="GO" id="GO:0005524">
    <property type="term" value="F:ATP binding"/>
    <property type="evidence" value="ECO:0007669"/>
    <property type="project" value="UniProtKB-KW"/>
</dbReference>
<dbReference type="KEGG" id="abri:DFR85_14745"/>
<dbReference type="NCBIfam" id="NF040938">
    <property type="entry name" value="KDG_KDGal_kin"/>
    <property type="match status" value="1"/>
</dbReference>
<dbReference type="PANTHER" id="PTHR43085:SF1">
    <property type="entry name" value="PSEUDOURIDINE KINASE-RELATED"/>
    <property type="match status" value="1"/>
</dbReference>
<reference evidence="7 8" key="1">
    <citation type="submission" date="2018-05" db="EMBL/GenBank/DDBJ databases">
        <title>Complete Genome Sequences of Extremely Thermoacidophilic, Metal-Mobilizing Type-Strain Members of the Archaeal Family Sulfolobaceae: Acidianus brierleyi DSM-1651T, Acidianus sulfidivorans DSM-18786T, Metallosphaera hakonensis DSM-7519T, and Metallosphaera prunae DSM-10039T.</title>
        <authorList>
            <person name="Counts J.A."/>
            <person name="Kelly R.M."/>
        </authorList>
    </citation>
    <scope>NUCLEOTIDE SEQUENCE [LARGE SCALE GENOMIC DNA]</scope>
    <source>
        <strain evidence="7 8">DSM 1651</strain>
    </source>
</reference>
<evidence type="ECO:0000256" key="2">
    <source>
        <dbReference type="ARBA" id="ARBA00022679"/>
    </source>
</evidence>
<organism evidence="7 8">
    <name type="scientific">Acidianus brierleyi</name>
    <dbReference type="NCBI Taxonomy" id="41673"/>
    <lineage>
        <taxon>Archaea</taxon>
        <taxon>Thermoproteota</taxon>
        <taxon>Thermoprotei</taxon>
        <taxon>Sulfolobales</taxon>
        <taxon>Sulfolobaceae</taxon>
        <taxon>Acidianus</taxon>
    </lineage>
</organism>
<dbReference type="GO" id="GO:0016301">
    <property type="term" value="F:kinase activity"/>
    <property type="evidence" value="ECO:0007669"/>
    <property type="project" value="UniProtKB-KW"/>
</dbReference>
<keyword evidence="3" id="KW-0547">Nucleotide-binding</keyword>
<dbReference type="PANTHER" id="PTHR43085">
    <property type="entry name" value="HEXOKINASE FAMILY MEMBER"/>
    <property type="match status" value="1"/>
</dbReference>
<proteinExistence type="inferred from homology"/>
<dbReference type="InterPro" id="IPR054939">
    <property type="entry name" value="KDG_KDGal_kin"/>
</dbReference>
<keyword evidence="2" id="KW-0808">Transferase</keyword>
<keyword evidence="4 7" id="KW-0418">Kinase</keyword>
<dbReference type="SUPFAM" id="SSF53613">
    <property type="entry name" value="Ribokinase-like"/>
    <property type="match status" value="1"/>
</dbReference>
<evidence type="ECO:0000259" key="6">
    <source>
        <dbReference type="Pfam" id="PF00294"/>
    </source>
</evidence>
<dbReference type="AlphaFoldDB" id="A0A2U9II39"/>
<name>A0A2U9II39_9CREN</name>
<dbReference type="InterPro" id="IPR029056">
    <property type="entry name" value="Ribokinase-like"/>
</dbReference>
<dbReference type="InterPro" id="IPR050306">
    <property type="entry name" value="PfkB_Carbo_kinase"/>
</dbReference>
<dbReference type="EMBL" id="CP029289">
    <property type="protein sequence ID" value="AWR95656.1"/>
    <property type="molecule type" value="Genomic_DNA"/>
</dbReference>
<dbReference type="GeneID" id="36833439"/>
<evidence type="ECO:0000256" key="4">
    <source>
        <dbReference type="ARBA" id="ARBA00022777"/>
    </source>
</evidence>
<evidence type="ECO:0000313" key="7">
    <source>
        <dbReference type="EMBL" id="AWR95656.1"/>
    </source>
</evidence>
<keyword evidence="5" id="KW-0067">ATP-binding</keyword>
<evidence type="ECO:0000256" key="1">
    <source>
        <dbReference type="ARBA" id="ARBA00010688"/>
    </source>
</evidence>
<dbReference type="Gene3D" id="3.40.1190.20">
    <property type="match status" value="1"/>
</dbReference>
<dbReference type="InterPro" id="IPR011611">
    <property type="entry name" value="PfkB_dom"/>
</dbReference>
<dbReference type="Pfam" id="PF00294">
    <property type="entry name" value="PfkB"/>
    <property type="match status" value="1"/>
</dbReference>
<evidence type="ECO:0000256" key="3">
    <source>
        <dbReference type="ARBA" id="ARBA00022741"/>
    </source>
</evidence>
<accession>A0A2U9II39</accession>
<dbReference type="CDD" id="cd01166">
    <property type="entry name" value="KdgK"/>
    <property type="match status" value="1"/>
</dbReference>
<dbReference type="RefSeq" id="WP_110271534.1">
    <property type="nucleotide sequence ID" value="NZ_CP029289.2"/>
</dbReference>
<keyword evidence="8" id="KW-1185">Reference proteome</keyword>
<evidence type="ECO:0000313" key="8">
    <source>
        <dbReference type="Proteomes" id="UP000248044"/>
    </source>
</evidence>